<dbReference type="Proteomes" id="UP001497535">
    <property type="component" value="Unassembled WGS sequence"/>
</dbReference>
<gene>
    <name evidence="1" type="ORF">MENTE1834_LOCUS44695</name>
</gene>
<name>A0ACB1AYR4_MELEN</name>
<proteinExistence type="predicted"/>
<organism evidence="1 2">
    <name type="scientific">Meloidogyne enterolobii</name>
    <name type="common">Root-knot nematode worm</name>
    <name type="synonym">Meloidogyne mayaguensis</name>
    <dbReference type="NCBI Taxonomy" id="390850"/>
    <lineage>
        <taxon>Eukaryota</taxon>
        <taxon>Metazoa</taxon>
        <taxon>Ecdysozoa</taxon>
        <taxon>Nematoda</taxon>
        <taxon>Chromadorea</taxon>
        <taxon>Rhabditida</taxon>
        <taxon>Tylenchina</taxon>
        <taxon>Tylenchomorpha</taxon>
        <taxon>Tylenchoidea</taxon>
        <taxon>Meloidogynidae</taxon>
        <taxon>Meloidogyninae</taxon>
        <taxon>Meloidogyne</taxon>
    </lineage>
</organism>
<protein>
    <submittedName>
        <fullName evidence="1">Uncharacterized protein</fullName>
    </submittedName>
</protein>
<evidence type="ECO:0000313" key="2">
    <source>
        <dbReference type="Proteomes" id="UP001497535"/>
    </source>
</evidence>
<keyword evidence="2" id="KW-1185">Reference proteome</keyword>
<sequence>MQVLLWKPNTNETSPKEITAEIEGCQNNSTLERFVERSKSYQMLPSPKDYCSQLLQPLNNAARLLIQWKLKMLILMGIPSIVANVV</sequence>
<evidence type="ECO:0000313" key="1">
    <source>
        <dbReference type="EMBL" id="CAK5111554.1"/>
    </source>
</evidence>
<comment type="caution">
    <text evidence="1">The sequence shown here is derived from an EMBL/GenBank/DDBJ whole genome shotgun (WGS) entry which is preliminary data.</text>
</comment>
<accession>A0ACB1AYR4</accession>
<dbReference type="EMBL" id="CAVMJV010000139">
    <property type="protein sequence ID" value="CAK5111554.1"/>
    <property type="molecule type" value="Genomic_DNA"/>
</dbReference>
<reference evidence="1" key="1">
    <citation type="submission" date="2023-11" db="EMBL/GenBank/DDBJ databases">
        <authorList>
            <person name="Poullet M."/>
        </authorList>
    </citation>
    <scope>NUCLEOTIDE SEQUENCE</scope>
    <source>
        <strain evidence="1">E1834</strain>
    </source>
</reference>